<name>A0A7G8Q4I2_9GAMM</name>
<reference evidence="1 2" key="1">
    <citation type="submission" date="2020-08" db="EMBL/GenBank/DDBJ databases">
        <title>Dyella sp. G9 isolated from forest soil.</title>
        <authorList>
            <person name="Fu J."/>
            <person name="Qiu L."/>
        </authorList>
    </citation>
    <scope>NUCLEOTIDE SEQUENCE [LARGE SCALE GENOMIC DNA]</scope>
    <source>
        <strain evidence="1 2">G9</strain>
    </source>
</reference>
<proteinExistence type="predicted"/>
<gene>
    <name evidence="1" type="ORF">H8F01_00475</name>
</gene>
<dbReference type="AlphaFoldDB" id="A0A7G8Q4I2"/>
<accession>A0A7G8Q4I2</accession>
<sequence length="142" mass="16535">MTTFNVPIVGFRIQRDTACSLTTQEHATMKAFTVANVQDHDDFYNFAFMLIQERYVVHVIAAQHTMIDDQWIDSDETMYTLNVYDSMSEKSPDGLLDTRDLHAYCNSDDIEKERVACEMYESRDALAQRISELMLSLQRVQY</sequence>
<dbReference type="RefSeq" id="WP_187057149.1">
    <property type="nucleotide sequence ID" value="NZ_CP060412.1"/>
</dbReference>
<evidence type="ECO:0000313" key="2">
    <source>
        <dbReference type="Proteomes" id="UP000515873"/>
    </source>
</evidence>
<evidence type="ECO:0000313" key="1">
    <source>
        <dbReference type="EMBL" id="QNK01690.1"/>
    </source>
</evidence>
<keyword evidence="2" id="KW-1185">Reference proteome</keyword>
<dbReference type="EMBL" id="CP060412">
    <property type="protein sequence ID" value="QNK01690.1"/>
    <property type="molecule type" value="Genomic_DNA"/>
</dbReference>
<protein>
    <submittedName>
        <fullName evidence="1">Uncharacterized protein</fullName>
    </submittedName>
</protein>
<organism evidence="1 2">
    <name type="scientific">Dyella telluris</name>
    <dbReference type="NCBI Taxonomy" id="2763498"/>
    <lineage>
        <taxon>Bacteria</taxon>
        <taxon>Pseudomonadati</taxon>
        <taxon>Pseudomonadota</taxon>
        <taxon>Gammaproteobacteria</taxon>
        <taxon>Lysobacterales</taxon>
        <taxon>Rhodanobacteraceae</taxon>
        <taxon>Dyella</taxon>
    </lineage>
</organism>
<dbReference type="Proteomes" id="UP000515873">
    <property type="component" value="Chromosome"/>
</dbReference>
<dbReference type="KEGG" id="dtl:H8F01_00475"/>